<feature type="non-terminal residue" evidence="2">
    <location>
        <position position="1"/>
    </location>
</feature>
<comment type="caution">
    <text evidence="2">The sequence shown here is derived from an EMBL/GenBank/DDBJ whole genome shotgun (WGS) entry which is preliminary data.</text>
</comment>
<dbReference type="EMBL" id="SNRW01028290">
    <property type="protein sequence ID" value="KAA6359497.1"/>
    <property type="molecule type" value="Genomic_DNA"/>
</dbReference>
<dbReference type="AlphaFoldDB" id="A0A5J4TMP6"/>
<protein>
    <submittedName>
        <fullName evidence="2">Uncharacterized protein</fullName>
    </submittedName>
</protein>
<dbReference type="Proteomes" id="UP000324800">
    <property type="component" value="Unassembled WGS sequence"/>
</dbReference>
<reference evidence="2 3" key="1">
    <citation type="submission" date="2019-03" db="EMBL/GenBank/DDBJ databases">
        <title>Single cell metagenomics reveals metabolic interactions within the superorganism composed of flagellate Streblomastix strix and complex community of Bacteroidetes bacteria on its surface.</title>
        <authorList>
            <person name="Treitli S.C."/>
            <person name="Kolisko M."/>
            <person name="Husnik F."/>
            <person name="Keeling P."/>
            <person name="Hampl V."/>
        </authorList>
    </citation>
    <scope>NUCLEOTIDE SEQUENCE [LARGE SCALE GENOMIC DNA]</scope>
    <source>
        <strain evidence="2">ST1C</strain>
    </source>
</reference>
<keyword evidence="1" id="KW-0732">Signal</keyword>
<organism evidence="2 3">
    <name type="scientific">Streblomastix strix</name>
    <dbReference type="NCBI Taxonomy" id="222440"/>
    <lineage>
        <taxon>Eukaryota</taxon>
        <taxon>Metamonada</taxon>
        <taxon>Preaxostyla</taxon>
        <taxon>Oxymonadida</taxon>
        <taxon>Streblomastigidae</taxon>
        <taxon>Streblomastix</taxon>
    </lineage>
</organism>
<sequence length="349" mass="38158">TFNIALLFAIAALSAMVPLQRNEVQSFPQYSVVTVDSEKVLKRPGSTINITLEANGIFGSQNAPSLKLWNTATESLPWKNSLSETSVGAFQYVADGFYDFQAAVLFTYNAKKTIVPSYWWLYECYPRKLDPATQIFSGDYVSDWQNIVFLPGVVDEACYGKTPAQNPRECRIGCTGTISGTVADNTYGRNLWQSYGGTIGRDAIKARIANFGPLLDGSRKALFYGWSENDDAQGTTTFLTLKRESGTLVEGTVTLNKNVEGDAVRQYYVAYQSIDCTTDVKATTPADECPCPDETAAAYKTDPRAKKGGICYVEPTPDPPKVVVTASGSTRAAWTVIATVLLLPLLSMW</sequence>
<feature type="chain" id="PRO_5023849599" evidence="1">
    <location>
        <begin position="16"/>
        <end position="349"/>
    </location>
</feature>
<proteinExistence type="predicted"/>
<gene>
    <name evidence="2" type="ORF">EZS28_044976</name>
</gene>
<accession>A0A5J4TMP6</accession>
<evidence type="ECO:0000256" key="1">
    <source>
        <dbReference type="SAM" id="SignalP"/>
    </source>
</evidence>
<feature type="signal peptide" evidence="1">
    <location>
        <begin position="1"/>
        <end position="15"/>
    </location>
</feature>
<name>A0A5J4TMP6_9EUKA</name>
<evidence type="ECO:0000313" key="3">
    <source>
        <dbReference type="Proteomes" id="UP000324800"/>
    </source>
</evidence>
<evidence type="ECO:0000313" key="2">
    <source>
        <dbReference type="EMBL" id="KAA6359497.1"/>
    </source>
</evidence>